<dbReference type="EMBL" id="CDMZ01003345">
    <property type="protein sequence ID" value="CEM46016.1"/>
    <property type="molecule type" value="Genomic_DNA"/>
</dbReference>
<protein>
    <submittedName>
        <fullName evidence="2">Uncharacterized protein</fullName>
    </submittedName>
</protein>
<evidence type="ECO:0000256" key="1">
    <source>
        <dbReference type="SAM" id="MobiDB-lite"/>
    </source>
</evidence>
<evidence type="ECO:0000313" key="2">
    <source>
        <dbReference type="EMBL" id="CEM46016.1"/>
    </source>
</evidence>
<feature type="region of interest" description="Disordered" evidence="1">
    <location>
        <begin position="307"/>
        <end position="344"/>
    </location>
</feature>
<feature type="compositionally biased region" description="Low complexity" evidence="1">
    <location>
        <begin position="617"/>
        <end position="631"/>
    </location>
</feature>
<dbReference type="SUPFAM" id="SSF81631">
    <property type="entry name" value="PAP/OAS1 substrate-binding domain"/>
    <property type="match status" value="1"/>
</dbReference>
<feature type="region of interest" description="Disordered" evidence="1">
    <location>
        <begin position="556"/>
        <end position="585"/>
    </location>
</feature>
<proteinExistence type="predicted"/>
<feature type="compositionally biased region" description="Basic and acidic residues" evidence="1">
    <location>
        <begin position="656"/>
        <end position="676"/>
    </location>
</feature>
<reference evidence="2" key="1">
    <citation type="submission" date="2014-11" db="EMBL/GenBank/DDBJ databases">
        <authorList>
            <person name="Otto D Thomas"/>
            <person name="Naeem Raeece"/>
        </authorList>
    </citation>
    <scope>NUCLEOTIDE SEQUENCE</scope>
</reference>
<feature type="compositionally biased region" description="Basic and acidic residues" evidence="1">
    <location>
        <begin position="693"/>
        <end position="711"/>
    </location>
</feature>
<organism evidence="2">
    <name type="scientific">Chromera velia CCMP2878</name>
    <dbReference type="NCBI Taxonomy" id="1169474"/>
    <lineage>
        <taxon>Eukaryota</taxon>
        <taxon>Sar</taxon>
        <taxon>Alveolata</taxon>
        <taxon>Colpodellida</taxon>
        <taxon>Chromeraceae</taxon>
        <taxon>Chromera</taxon>
    </lineage>
</organism>
<sequence length="723" mass="78466">MDPTFDQLVSASLEVRAKLLAQLRANADLQKKKIEQVVTSFTSLLSPFGVEPVVHGSWTQCIALSNSDCDLSCPEDVDLRKTREALKCQKHKDFHVQDEVSVWRLLVRHAGVSRVVLDVTHKAAYTMEPARKADHVRMSVTAENVKSAILILKLWVRKHADLFQPKDGYPNSYTFLLIFLFFCTHRQNPVVPLITCAVEGTGRDARLRSLPVSRPSTAVSSEDPLVLFHHFLGFLAADLKGMRIAFHYTERQSIPQSLSEEDQVAARACTPNLLAMYCSSTSDYTNSRLGCNYSISSRIPWAGGQEEEALHRVPPGPAPPDSSRTQAGKVPMTSPAPSAQSPTFVPQQRMGGGGGGPGGIVGAPEPLLGGPRFPQGAMGIGHGMVRPTGILGSPGGMAAVNPLVPDGQAGQVDPTQILRTLINNHTNHATGQVDQAAFKAQGQQIFGDNFEKIVRALPQTDLTSPEEEEGVHGGPGGGERPSFVLLQQGGGRGGRQFGWRDDLVWSGGLLGETVSDAPPVSLPQGETEREMERANWRKDLRDSVFWGLEQKEVTGPPLISRVGLPPDEQEEGEGEEEDGVRGGLQECLKASSDVKREFDMQTNSLVKARVQPPLLPTPSSRPSSSSFSSLSQHGRPLSDHRNPFLASRLGGMPHDPPVRHSEEGEGEGQPEHRDDTDSSSSSSKTARVSSHRHPSDPSLERERGGEVEKFPEPPFSPGEEVQI</sequence>
<feature type="compositionally biased region" description="Polar residues" evidence="1">
    <location>
        <begin position="335"/>
        <end position="344"/>
    </location>
</feature>
<gene>
    <name evidence="2" type="ORF">Cvel_7728</name>
</gene>
<feature type="region of interest" description="Disordered" evidence="1">
    <location>
        <begin position="603"/>
        <end position="723"/>
    </location>
</feature>
<dbReference type="AlphaFoldDB" id="A0A0G4HP71"/>
<dbReference type="VEuPathDB" id="CryptoDB:Cvel_7728"/>
<name>A0A0G4HP71_9ALVE</name>
<feature type="compositionally biased region" description="Acidic residues" evidence="1">
    <location>
        <begin position="567"/>
        <end position="578"/>
    </location>
</feature>
<feature type="region of interest" description="Disordered" evidence="1">
    <location>
        <begin position="460"/>
        <end position="481"/>
    </location>
</feature>
<accession>A0A0G4HP71</accession>